<gene>
    <name evidence="1" type="ORF">LIER_29491</name>
</gene>
<dbReference type="InterPro" id="IPR036397">
    <property type="entry name" value="RNaseH_sf"/>
</dbReference>
<reference evidence="1 2" key="1">
    <citation type="submission" date="2024-01" db="EMBL/GenBank/DDBJ databases">
        <title>The complete chloroplast genome sequence of Lithospermum erythrorhizon: insights into the phylogenetic relationship among Boraginaceae species and the maternal lineages of purple gromwells.</title>
        <authorList>
            <person name="Okada T."/>
            <person name="Watanabe K."/>
        </authorList>
    </citation>
    <scope>NUCLEOTIDE SEQUENCE [LARGE SCALE GENOMIC DNA]</scope>
</reference>
<accession>A0AAV3RKX0</accession>
<organism evidence="1 2">
    <name type="scientific">Lithospermum erythrorhizon</name>
    <name type="common">Purple gromwell</name>
    <name type="synonym">Lithospermum officinale var. erythrorhizon</name>
    <dbReference type="NCBI Taxonomy" id="34254"/>
    <lineage>
        <taxon>Eukaryota</taxon>
        <taxon>Viridiplantae</taxon>
        <taxon>Streptophyta</taxon>
        <taxon>Embryophyta</taxon>
        <taxon>Tracheophyta</taxon>
        <taxon>Spermatophyta</taxon>
        <taxon>Magnoliopsida</taxon>
        <taxon>eudicotyledons</taxon>
        <taxon>Gunneridae</taxon>
        <taxon>Pentapetalae</taxon>
        <taxon>asterids</taxon>
        <taxon>lamiids</taxon>
        <taxon>Boraginales</taxon>
        <taxon>Boraginaceae</taxon>
        <taxon>Boraginoideae</taxon>
        <taxon>Lithospermeae</taxon>
        <taxon>Lithospermum</taxon>
    </lineage>
</organism>
<keyword evidence="2" id="KW-1185">Reference proteome</keyword>
<dbReference type="Proteomes" id="UP001454036">
    <property type="component" value="Unassembled WGS sequence"/>
</dbReference>
<comment type="caution">
    <text evidence="1">The sequence shown here is derived from an EMBL/GenBank/DDBJ whole genome shotgun (WGS) entry which is preliminary data.</text>
</comment>
<dbReference type="AlphaFoldDB" id="A0AAV3RKX0"/>
<sequence>MLPLITSARKLKTYFENHPIVVVTEQPLKRILSNPAQTGRLAKWAIELSEFEINFIPITGIKAQALSDFVMECTARNPPENPESVSIPPERPMWTLYVDGASNPKGAGAGILIQGPEESCFEYALRFQFQATNNEAEYKVMDSLEYVKKYDSCQKIEAVPRQPVVEMTARYYT</sequence>
<dbReference type="GO" id="GO:0003676">
    <property type="term" value="F:nucleic acid binding"/>
    <property type="evidence" value="ECO:0007669"/>
    <property type="project" value="InterPro"/>
</dbReference>
<protein>
    <recommendedName>
        <fullName evidence="3">Reverse transcriptase domain-containing protein</fullName>
    </recommendedName>
</protein>
<name>A0AAV3RKX0_LITER</name>
<proteinExistence type="predicted"/>
<dbReference type="InterPro" id="IPR012337">
    <property type="entry name" value="RNaseH-like_sf"/>
</dbReference>
<dbReference type="PANTHER" id="PTHR48475">
    <property type="entry name" value="RIBONUCLEASE H"/>
    <property type="match status" value="1"/>
</dbReference>
<evidence type="ECO:0000313" key="1">
    <source>
        <dbReference type="EMBL" id="GAA0176514.1"/>
    </source>
</evidence>
<dbReference type="EMBL" id="BAABME010010176">
    <property type="protein sequence ID" value="GAA0176514.1"/>
    <property type="molecule type" value="Genomic_DNA"/>
</dbReference>
<dbReference type="SUPFAM" id="SSF53098">
    <property type="entry name" value="Ribonuclease H-like"/>
    <property type="match status" value="1"/>
</dbReference>
<evidence type="ECO:0000313" key="2">
    <source>
        <dbReference type="Proteomes" id="UP001454036"/>
    </source>
</evidence>
<evidence type="ECO:0008006" key="3">
    <source>
        <dbReference type="Google" id="ProtNLM"/>
    </source>
</evidence>
<dbReference type="Gene3D" id="3.30.420.10">
    <property type="entry name" value="Ribonuclease H-like superfamily/Ribonuclease H"/>
    <property type="match status" value="1"/>
</dbReference>
<dbReference type="PANTHER" id="PTHR48475:SF2">
    <property type="entry name" value="RIBONUCLEASE H"/>
    <property type="match status" value="1"/>
</dbReference>